<dbReference type="GO" id="GO:0005739">
    <property type="term" value="C:mitochondrion"/>
    <property type="evidence" value="ECO:0007669"/>
    <property type="project" value="UniProtKB-SubCell"/>
</dbReference>
<keyword evidence="2" id="KW-0496">Mitochondrion</keyword>
<proteinExistence type="predicted"/>
<dbReference type="Pfam" id="PF02936">
    <property type="entry name" value="COX4"/>
    <property type="match status" value="1"/>
</dbReference>
<evidence type="ECO:0000313" key="4">
    <source>
        <dbReference type="EMBL" id="KAK5781332.1"/>
    </source>
</evidence>
<keyword evidence="5" id="KW-1185">Reference proteome</keyword>
<reference evidence="5" key="1">
    <citation type="submission" date="2023-07" db="EMBL/GenBank/DDBJ databases">
        <title>A draft genome of Kazachstania heterogenica Y-27499.</title>
        <authorList>
            <person name="Donic C."/>
            <person name="Kralova J.S."/>
            <person name="Fidel L."/>
            <person name="Ben-Dor S."/>
            <person name="Jung S."/>
        </authorList>
    </citation>
    <scope>NUCLEOTIDE SEQUENCE [LARGE SCALE GENOMIC DNA]</scope>
    <source>
        <strain evidence="5">Y27499</strain>
    </source>
</reference>
<dbReference type="GO" id="GO:0006123">
    <property type="term" value="P:mitochondrial electron transport, cytochrome c to oxygen"/>
    <property type="evidence" value="ECO:0007669"/>
    <property type="project" value="InterPro"/>
</dbReference>
<dbReference type="Proteomes" id="UP001306508">
    <property type="component" value="Unassembled WGS sequence"/>
</dbReference>
<sequence length="146" mass="17022">MNNILHKTKIMRQWSYRYISGNSVIYHPPSLKNIPTKWNQLSIPLKEEIQEYLDWQMTGDWRDMSANEKQSIYYISYGSWGPRGNQILNIKRIFTNFGNNNNGTQVNISYLVIRGLFNLALVSAVGVSILNLKKDKQLKDKEQIVI</sequence>
<dbReference type="GO" id="GO:0045277">
    <property type="term" value="C:respiratory chain complex IV"/>
    <property type="evidence" value="ECO:0007669"/>
    <property type="project" value="InterPro"/>
</dbReference>
<feature type="transmembrane region" description="Helical" evidence="3">
    <location>
        <begin position="111"/>
        <end position="132"/>
    </location>
</feature>
<evidence type="ECO:0000256" key="2">
    <source>
        <dbReference type="ARBA" id="ARBA00023128"/>
    </source>
</evidence>
<keyword evidence="3" id="KW-0812">Transmembrane</keyword>
<name>A0AAN7WQ77_9SACH</name>
<evidence type="ECO:0000256" key="1">
    <source>
        <dbReference type="ARBA" id="ARBA00004173"/>
    </source>
</evidence>
<dbReference type="Gene3D" id="1.10.442.10">
    <property type="entry name" value="Cytochrome c oxidase subunit IV"/>
    <property type="match status" value="1"/>
</dbReference>
<protein>
    <submittedName>
        <fullName evidence="4">Uncharacterized protein</fullName>
    </submittedName>
</protein>
<evidence type="ECO:0000256" key="3">
    <source>
        <dbReference type="SAM" id="Phobius"/>
    </source>
</evidence>
<dbReference type="InterPro" id="IPR036639">
    <property type="entry name" value="Cyt_c_oxidase_su4_sf"/>
</dbReference>
<evidence type="ECO:0000313" key="5">
    <source>
        <dbReference type="Proteomes" id="UP001306508"/>
    </source>
</evidence>
<gene>
    <name evidence="4" type="ORF">RI543_001173</name>
</gene>
<comment type="caution">
    <text evidence="4">The sequence shown here is derived from an EMBL/GenBank/DDBJ whole genome shotgun (WGS) entry which is preliminary data.</text>
</comment>
<dbReference type="AlphaFoldDB" id="A0AAN7WQ77"/>
<accession>A0AAN7WQ77</accession>
<dbReference type="SUPFAM" id="SSF81406">
    <property type="entry name" value="Mitochondrial cytochrome c oxidase subunit IV"/>
    <property type="match status" value="1"/>
</dbReference>
<comment type="subcellular location">
    <subcellularLocation>
        <location evidence="1">Mitochondrion</location>
    </subcellularLocation>
</comment>
<dbReference type="InterPro" id="IPR004203">
    <property type="entry name" value="Cyt_c_oxidase_su4_fam"/>
</dbReference>
<keyword evidence="3" id="KW-1133">Transmembrane helix</keyword>
<dbReference type="EMBL" id="JAWIZZ010000036">
    <property type="protein sequence ID" value="KAK5781332.1"/>
    <property type="molecule type" value="Genomic_DNA"/>
</dbReference>
<keyword evidence="3" id="KW-0472">Membrane</keyword>
<organism evidence="4 5">
    <name type="scientific">Arxiozyma heterogenica</name>
    <dbReference type="NCBI Taxonomy" id="278026"/>
    <lineage>
        <taxon>Eukaryota</taxon>
        <taxon>Fungi</taxon>
        <taxon>Dikarya</taxon>
        <taxon>Ascomycota</taxon>
        <taxon>Saccharomycotina</taxon>
        <taxon>Saccharomycetes</taxon>
        <taxon>Saccharomycetales</taxon>
        <taxon>Saccharomycetaceae</taxon>
        <taxon>Arxiozyma</taxon>
    </lineage>
</organism>